<dbReference type="PANTHER" id="PTHR19303">
    <property type="entry name" value="TRANSPOSON"/>
    <property type="match status" value="1"/>
</dbReference>
<dbReference type="EMBL" id="BMAV01005778">
    <property type="protein sequence ID" value="GFY47148.1"/>
    <property type="molecule type" value="Genomic_DNA"/>
</dbReference>
<dbReference type="Pfam" id="PF03184">
    <property type="entry name" value="DDE_1"/>
    <property type="match status" value="1"/>
</dbReference>
<evidence type="ECO:0000313" key="3">
    <source>
        <dbReference type="Proteomes" id="UP000886998"/>
    </source>
</evidence>
<feature type="domain" description="DDE-1" evidence="1">
    <location>
        <begin position="1"/>
        <end position="109"/>
    </location>
</feature>
<dbReference type="GO" id="GO:0003677">
    <property type="term" value="F:DNA binding"/>
    <property type="evidence" value="ECO:0007669"/>
    <property type="project" value="TreeGrafter"/>
</dbReference>
<gene>
    <name evidence="2" type="primary">NCL1_26437</name>
    <name evidence="2" type="ORF">TNIN_7571</name>
</gene>
<reference evidence="2" key="1">
    <citation type="submission" date="2020-08" db="EMBL/GenBank/DDBJ databases">
        <title>Multicomponent nature underlies the extraordinary mechanical properties of spider dragline silk.</title>
        <authorList>
            <person name="Kono N."/>
            <person name="Nakamura H."/>
            <person name="Mori M."/>
            <person name="Yoshida Y."/>
            <person name="Ohtoshi R."/>
            <person name="Malay A.D."/>
            <person name="Moran D.A.P."/>
            <person name="Tomita M."/>
            <person name="Numata K."/>
            <person name="Arakawa K."/>
        </authorList>
    </citation>
    <scope>NUCLEOTIDE SEQUENCE</scope>
</reference>
<keyword evidence="3" id="KW-1185">Reference proteome</keyword>
<comment type="caution">
    <text evidence="2">The sequence shown here is derived from an EMBL/GenBank/DDBJ whole genome shotgun (WGS) entry which is preliminary data.</text>
</comment>
<dbReference type="Proteomes" id="UP000886998">
    <property type="component" value="Unassembled WGS sequence"/>
</dbReference>
<evidence type="ECO:0000259" key="1">
    <source>
        <dbReference type="Pfam" id="PF03184"/>
    </source>
</evidence>
<proteinExistence type="predicted"/>
<evidence type="ECO:0000313" key="2">
    <source>
        <dbReference type="EMBL" id="GFY47148.1"/>
    </source>
</evidence>
<dbReference type="InterPro" id="IPR004875">
    <property type="entry name" value="DDE_SF_endonuclease_dom"/>
</dbReference>
<dbReference type="PANTHER" id="PTHR19303:SF73">
    <property type="entry name" value="PROTEIN PDC2"/>
    <property type="match status" value="1"/>
</dbReference>
<dbReference type="OrthoDB" id="6436938at2759"/>
<organism evidence="2 3">
    <name type="scientific">Trichonephila inaurata madagascariensis</name>
    <dbReference type="NCBI Taxonomy" id="2747483"/>
    <lineage>
        <taxon>Eukaryota</taxon>
        <taxon>Metazoa</taxon>
        <taxon>Ecdysozoa</taxon>
        <taxon>Arthropoda</taxon>
        <taxon>Chelicerata</taxon>
        <taxon>Arachnida</taxon>
        <taxon>Araneae</taxon>
        <taxon>Araneomorphae</taxon>
        <taxon>Entelegynae</taxon>
        <taxon>Araneoidea</taxon>
        <taxon>Nephilidae</taxon>
        <taxon>Trichonephila</taxon>
        <taxon>Trichonephila inaurata</taxon>
    </lineage>
</organism>
<dbReference type="AlphaFoldDB" id="A0A8X7BXY7"/>
<protein>
    <submittedName>
        <fullName evidence="2">Jerky-like protein</fullName>
    </submittedName>
</protein>
<dbReference type="InterPro" id="IPR050863">
    <property type="entry name" value="CenT-Element_Derived"/>
</dbReference>
<name>A0A8X7BXY7_9ARAC</name>
<dbReference type="GO" id="GO:0005634">
    <property type="term" value="C:nucleus"/>
    <property type="evidence" value="ECO:0007669"/>
    <property type="project" value="TreeGrafter"/>
</dbReference>
<sequence>MVCANASGTHSLPLLVIGKSKKPRCFKNVSCHPTPYKAQKSAWMNSVLFSGWYFKYFTPNVKTLREREGKTGTVLLILDNFPCHRPVEILNATDDDLSVMYLPPNVTAMV</sequence>
<accession>A0A8X7BXY7</accession>